<evidence type="ECO:0000256" key="8">
    <source>
        <dbReference type="ARBA" id="ARBA00022723"/>
    </source>
</evidence>
<evidence type="ECO:0000256" key="1">
    <source>
        <dbReference type="ARBA" id="ARBA00001913"/>
    </source>
</evidence>
<dbReference type="VEuPathDB" id="AmoebaDB:EHI7A_107520"/>
<keyword evidence="8 16" id="KW-0479">Metal-binding</keyword>
<comment type="cofactor">
    <cofactor evidence="2">
        <name>Mn(2+)</name>
        <dbReference type="ChEBI" id="CHEBI:29035"/>
    </cofactor>
</comment>
<dbReference type="SUPFAM" id="SSF52518">
    <property type="entry name" value="Thiamin diphosphate-binding fold (THDP-binding)"/>
    <property type="match status" value="2"/>
</dbReference>
<dbReference type="SMART" id="SM00861">
    <property type="entry name" value="Transket_pyr"/>
    <property type="match status" value="1"/>
</dbReference>
<dbReference type="GO" id="GO:0004802">
    <property type="term" value="F:transketolase activity"/>
    <property type="evidence" value="ECO:0007669"/>
    <property type="project" value="UniProtKB-EC"/>
</dbReference>
<evidence type="ECO:0000256" key="15">
    <source>
        <dbReference type="PIRSR" id="PIRSR605478-3"/>
    </source>
</evidence>
<dbReference type="Gene3D" id="3.40.50.970">
    <property type="match status" value="2"/>
</dbReference>
<dbReference type="InterPro" id="IPR009014">
    <property type="entry name" value="Transketo_C/PFOR_II"/>
</dbReference>
<dbReference type="Pfam" id="PF22613">
    <property type="entry name" value="Transketolase_C_1"/>
    <property type="match status" value="1"/>
</dbReference>
<reference evidence="19 20" key="1">
    <citation type="submission" date="2016-05" db="EMBL/GenBank/DDBJ databases">
        <title>First whole genome sequencing of Entamoeba histolytica HM1:IMSS-clone-6.</title>
        <authorList>
            <person name="Mukherjee Avik.K."/>
            <person name="Izumyama S."/>
            <person name="Nakada-Tsukui K."/>
            <person name="Nozaki T."/>
        </authorList>
    </citation>
    <scope>NUCLEOTIDE SEQUENCE [LARGE SCALE GENOMIC DNA]</scope>
    <source>
        <strain evidence="19 20">HM1:IMSS clone 6</strain>
    </source>
</reference>
<dbReference type="GO" id="GO:0006098">
    <property type="term" value="P:pentose-phosphate shunt"/>
    <property type="evidence" value="ECO:0007669"/>
    <property type="project" value="TreeGrafter"/>
</dbReference>
<evidence type="ECO:0000256" key="17">
    <source>
        <dbReference type="PIRSR" id="PIRSR605478-5"/>
    </source>
</evidence>
<organism evidence="19 20">
    <name type="scientific">Entamoeba histolytica</name>
    <dbReference type="NCBI Taxonomy" id="5759"/>
    <lineage>
        <taxon>Eukaryota</taxon>
        <taxon>Amoebozoa</taxon>
        <taxon>Evosea</taxon>
        <taxon>Archamoebae</taxon>
        <taxon>Mastigamoebida</taxon>
        <taxon>Entamoebidae</taxon>
        <taxon>Entamoeba</taxon>
    </lineage>
</organism>
<evidence type="ECO:0000256" key="6">
    <source>
        <dbReference type="ARBA" id="ARBA00013152"/>
    </source>
</evidence>
<feature type="binding site" evidence="14">
    <location>
        <position position="378"/>
    </location>
    <ligand>
        <name>substrate</name>
    </ligand>
</feature>
<comment type="cofactor">
    <cofactor evidence="3">
        <name>Co(2+)</name>
        <dbReference type="ChEBI" id="CHEBI:48828"/>
    </cofactor>
</comment>
<dbReference type="VEuPathDB" id="AmoebaDB:EHI5A_128910"/>
<feature type="binding site" evidence="14">
    <location>
        <position position="26"/>
    </location>
    <ligand>
        <name>substrate</name>
    </ligand>
</feature>
<comment type="subunit">
    <text evidence="5">Homodimer.</text>
</comment>
<evidence type="ECO:0000256" key="11">
    <source>
        <dbReference type="ARBA" id="ARBA00023052"/>
    </source>
</evidence>
<feature type="binding site" evidence="14">
    <location>
        <position position="259"/>
    </location>
    <ligand>
        <name>substrate</name>
    </ligand>
</feature>
<keyword evidence="10 16" id="KW-0460">Magnesium</keyword>
<evidence type="ECO:0000256" key="12">
    <source>
        <dbReference type="ARBA" id="ARBA00049473"/>
    </source>
</evidence>
<comment type="catalytic activity">
    <reaction evidence="12">
        <text>D-sedoheptulose 7-phosphate + D-glyceraldehyde 3-phosphate = aldehydo-D-ribose 5-phosphate + D-xylulose 5-phosphate</text>
        <dbReference type="Rhea" id="RHEA:10508"/>
        <dbReference type="ChEBI" id="CHEBI:57483"/>
        <dbReference type="ChEBI" id="CHEBI:57737"/>
        <dbReference type="ChEBI" id="CHEBI:58273"/>
        <dbReference type="ChEBI" id="CHEBI:59776"/>
        <dbReference type="EC" id="2.2.1.1"/>
    </reaction>
</comment>
<dbReference type="Gene3D" id="3.40.50.920">
    <property type="match status" value="1"/>
</dbReference>
<evidence type="ECO:0000259" key="18">
    <source>
        <dbReference type="SMART" id="SM00861"/>
    </source>
</evidence>
<evidence type="ECO:0000256" key="4">
    <source>
        <dbReference type="ARBA" id="ARBA00007131"/>
    </source>
</evidence>
<dbReference type="EMBL" id="BDEQ01000001">
    <property type="protein sequence ID" value="GAT97707.1"/>
    <property type="molecule type" value="Genomic_DNA"/>
</dbReference>
<feature type="site" description="Important for catalytic activity" evidence="17">
    <location>
        <position position="259"/>
    </location>
</feature>
<feature type="binding site" evidence="15">
    <location>
        <begin position="114"/>
        <end position="116"/>
    </location>
    <ligand>
        <name>thiamine diphosphate</name>
        <dbReference type="ChEBI" id="CHEBI:58937"/>
    </ligand>
</feature>
<dbReference type="VEuPathDB" id="AmoebaDB:EHI_002160"/>
<dbReference type="InterPro" id="IPR005475">
    <property type="entry name" value="Transketolase-like_Pyr-bd"/>
</dbReference>
<dbReference type="VEuPathDB" id="AmoebaDB:KM1_114830"/>
<dbReference type="Pfam" id="PF00456">
    <property type="entry name" value="Transketolase_N"/>
    <property type="match status" value="1"/>
</dbReference>
<dbReference type="SMR" id="A0A5K1UV35"/>
<feature type="binding site" evidence="15">
    <location>
        <position position="185"/>
    </location>
    <ligand>
        <name>thiamine diphosphate</name>
        <dbReference type="ChEBI" id="CHEBI:58937"/>
    </ligand>
</feature>
<dbReference type="FunFam" id="3.40.50.970:FF:000081">
    <property type="entry name" value="Transketolase"/>
    <property type="match status" value="1"/>
</dbReference>
<comment type="similarity">
    <text evidence="4">Belongs to the transketolase family.</text>
</comment>
<dbReference type="Proteomes" id="UP000078387">
    <property type="component" value="Unassembled WGS sequence"/>
</dbReference>
<name>A0A5K1UV35_ENTHI</name>
<keyword evidence="11 15" id="KW-0786">Thiamine pyrophosphate</keyword>
<dbReference type="InterPro" id="IPR033247">
    <property type="entry name" value="Transketolase_fam"/>
</dbReference>
<feature type="binding site" evidence="14">
    <location>
        <position position="461"/>
    </location>
    <ligand>
        <name>substrate</name>
    </ligand>
</feature>
<dbReference type="EC" id="2.2.1.1" evidence="6"/>
<feature type="binding site" evidence="16">
    <location>
        <position position="187"/>
    </location>
    <ligand>
        <name>Mg(2+)</name>
        <dbReference type="ChEBI" id="CHEBI:18420"/>
    </ligand>
</feature>
<dbReference type="OMA" id="ADYMRGS"/>
<dbReference type="PANTHER" id="PTHR43522:SF2">
    <property type="entry name" value="TRANSKETOLASE 1-RELATED"/>
    <property type="match status" value="1"/>
</dbReference>
<feature type="binding site" evidence="15">
    <location>
        <position position="259"/>
    </location>
    <ligand>
        <name>thiamine diphosphate</name>
        <dbReference type="ChEBI" id="CHEBI:58937"/>
    </ligand>
</feature>
<evidence type="ECO:0000256" key="13">
    <source>
        <dbReference type="PIRSR" id="PIRSR605478-1"/>
    </source>
</evidence>
<evidence type="ECO:0000256" key="16">
    <source>
        <dbReference type="PIRSR" id="PIRSR605478-4"/>
    </source>
</evidence>
<dbReference type="InterPro" id="IPR055152">
    <property type="entry name" value="Transketolase-like_C_2"/>
</dbReference>
<evidence type="ECO:0000313" key="20">
    <source>
        <dbReference type="Proteomes" id="UP000078387"/>
    </source>
</evidence>
<evidence type="ECO:0000313" key="19">
    <source>
        <dbReference type="EMBL" id="GAT97707.1"/>
    </source>
</evidence>
<feature type="binding site" evidence="16">
    <location>
        <position position="155"/>
    </location>
    <ligand>
        <name>Mg(2+)</name>
        <dbReference type="ChEBI" id="CHEBI:18420"/>
    </ligand>
</feature>
<dbReference type="AlphaFoldDB" id="A0A5K1UV35"/>
<feature type="binding site" evidence="15">
    <location>
        <position position="66"/>
    </location>
    <ligand>
        <name>thiamine diphosphate</name>
        <dbReference type="ChEBI" id="CHEBI:58937"/>
    </ligand>
</feature>
<dbReference type="InterPro" id="IPR005478">
    <property type="entry name" value="Transketolase_bac-like"/>
</dbReference>
<proteinExistence type="inferred from homology"/>
<keyword evidence="9" id="KW-0106">Calcium</keyword>
<dbReference type="GO" id="GO:0046872">
    <property type="term" value="F:metal ion binding"/>
    <property type="evidence" value="ECO:0007669"/>
    <property type="project" value="UniProtKB-KW"/>
</dbReference>
<sequence length="661" mass="73040">MSLEERSIQTIRLLACEMINKAKSGHPGVPTGCATIAYTLFTKHMKFDVKDPKWISRDRFVLSNGHGSSLLYVINHLLGYNISMEDLKEFRQLDSKTPGHPEYGWTEGVEVTGGPLGAGMSTAVGLAAAEKHMAATFNTKDKKIIDNYTYVLLGDGCLMEGVTAEAASLAGHMKLNKLICLYDDNHITIDGNTNLAFTEDVRKRFEAYNWNVLKCNGDNVNEIDAALVLAKASDKPTLICCKTTIGLGMPNKQGTSKAHGEPPGPELELMKKAYGVTEEFHVDEDVYAVYHAASERGSLKHTEWKKMYEEYKKEEVELAKEFERRLKRDISSISELFKEEIKADEKGEATRISSGKAFNEIAQKLPEIIGGTADVGGSVKVVLPGVSFHEDPKGRNIHYGIREHAMGNMVNGMSIYGGLIAYGSTFFVFSDYCRPTIRLAALSHYPSIFVFTHDSIGVGEDGPTHQPIEHLISYRSMPNCVVIRPSDANETRVAWKIAIERTNGPTLLIMARQNSKIIDRTVFASSENVRKGGYVLRDYGTPEVILMATGTEVDIAINAAEKLHKEGLGVRVVSLPSWELFSQQSDEYRESVLPRKIHARVSVEASSTMGWEKFIGDCGVAVGMHSFGASAPINKLYEKFGITSDKVVEAAHKSIENVKNW</sequence>
<feature type="site" description="Important for catalytic activity" evidence="17">
    <location>
        <position position="26"/>
    </location>
</feature>
<feature type="active site" description="Proton donor" evidence="13">
    <location>
        <position position="403"/>
    </location>
</feature>
<accession>A0A5K1UV35</accession>
<dbReference type="FunFam" id="3.40.50.970:FF:000045">
    <property type="entry name" value="Transketolase"/>
    <property type="match status" value="1"/>
</dbReference>
<evidence type="ECO:0000256" key="5">
    <source>
        <dbReference type="ARBA" id="ARBA00011738"/>
    </source>
</evidence>
<evidence type="ECO:0000256" key="3">
    <source>
        <dbReference type="ARBA" id="ARBA00001941"/>
    </source>
</evidence>
<feature type="binding site" evidence="14">
    <location>
        <position position="453"/>
    </location>
    <ligand>
        <name>substrate</name>
    </ligand>
</feature>
<gene>
    <name evidence="19" type="ORF">CL6EHI_002160</name>
</gene>
<feature type="binding site" evidence="14">
    <location>
        <position position="465"/>
    </location>
    <ligand>
        <name>substrate</name>
    </ligand>
</feature>
<dbReference type="NCBIfam" id="TIGR00232">
    <property type="entry name" value="tktlase_bact"/>
    <property type="match status" value="1"/>
</dbReference>
<keyword evidence="7" id="KW-0808">Transferase</keyword>
<dbReference type="VEuPathDB" id="AmoebaDB:KM1_114840"/>
<dbReference type="InterPro" id="IPR005474">
    <property type="entry name" value="Transketolase_N"/>
</dbReference>
<dbReference type="InterPro" id="IPR029061">
    <property type="entry name" value="THDP-binding"/>
</dbReference>
<comment type="cofactor">
    <cofactor evidence="16">
        <name>Mg(2+)</name>
        <dbReference type="ChEBI" id="CHEBI:18420"/>
    </cofactor>
    <text evidence="16">Binds 1 Mg(2+) ion per subunit. Can also utilize other divalent metal cations, such as Ca(2+), Mn(2+) and Co(2+).</text>
</comment>
<dbReference type="SUPFAM" id="SSF52922">
    <property type="entry name" value="TK C-terminal domain-like"/>
    <property type="match status" value="1"/>
</dbReference>
<evidence type="ECO:0000256" key="7">
    <source>
        <dbReference type="ARBA" id="ARBA00022679"/>
    </source>
</evidence>
<feature type="binding site" evidence="16">
    <location>
        <position position="185"/>
    </location>
    <ligand>
        <name>Mg(2+)</name>
        <dbReference type="ChEBI" id="CHEBI:18420"/>
    </ligand>
</feature>
<feature type="binding site" evidence="14">
    <location>
        <position position="351"/>
    </location>
    <ligand>
        <name>substrate</name>
    </ligand>
</feature>
<dbReference type="CDD" id="cd02012">
    <property type="entry name" value="TPP_TK"/>
    <property type="match status" value="1"/>
</dbReference>
<dbReference type="Pfam" id="PF02779">
    <property type="entry name" value="Transket_pyr"/>
    <property type="match status" value="1"/>
</dbReference>
<dbReference type="CDD" id="cd07033">
    <property type="entry name" value="TPP_PYR_DXS_TK_like"/>
    <property type="match status" value="1"/>
</dbReference>
<dbReference type="FunFam" id="3.40.50.920:FF:000003">
    <property type="entry name" value="Transketolase"/>
    <property type="match status" value="1"/>
</dbReference>
<evidence type="ECO:0000256" key="9">
    <source>
        <dbReference type="ARBA" id="ARBA00022837"/>
    </source>
</evidence>
<feature type="domain" description="Transketolase-like pyrimidine-binding" evidence="18">
    <location>
        <begin position="348"/>
        <end position="517"/>
    </location>
</feature>
<comment type="caution">
    <text evidence="19">The sequence shown here is derived from an EMBL/GenBank/DDBJ whole genome shotgun (WGS) entry which is preliminary data.</text>
</comment>
<comment type="cofactor">
    <cofactor evidence="1">
        <name>Ca(2+)</name>
        <dbReference type="ChEBI" id="CHEBI:29108"/>
    </cofactor>
</comment>
<protein>
    <recommendedName>
        <fullName evidence="6">transketolase</fullName>
        <ecNumber evidence="6">2.2.1.1</ecNumber>
    </recommendedName>
</protein>
<feature type="binding site" evidence="15">
    <location>
        <position position="156"/>
    </location>
    <ligand>
        <name>thiamine diphosphate</name>
        <dbReference type="ChEBI" id="CHEBI:58937"/>
    </ligand>
</feature>
<evidence type="ECO:0000256" key="10">
    <source>
        <dbReference type="ARBA" id="ARBA00022842"/>
    </source>
</evidence>
<dbReference type="PANTHER" id="PTHR43522">
    <property type="entry name" value="TRANSKETOLASE"/>
    <property type="match status" value="1"/>
</dbReference>
<feature type="binding site" evidence="14">
    <location>
        <position position="512"/>
    </location>
    <ligand>
        <name>substrate</name>
    </ligand>
</feature>
<evidence type="ECO:0000256" key="14">
    <source>
        <dbReference type="PIRSR" id="PIRSR605478-2"/>
    </source>
</evidence>
<comment type="cofactor">
    <cofactor evidence="15">
        <name>thiamine diphosphate</name>
        <dbReference type="ChEBI" id="CHEBI:58937"/>
    </cofactor>
    <text evidence="15">Binds 1 thiamine pyrophosphate per subunit. During the reaction, the substrate forms a covalent intermediate with the cofactor.</text>
</comment>
<dbReference type="GO" id="GO:0005829">
    <property type="term" value="C:cytosol"/>
    <property type="evidence" value="ECO:0007669"/>
    <property type="project" value="TreeGrafter"/>
</dbReference>
<evidence type="ECO:0000256" key="2">
    <source>
        <dbReference type="ARBA" id="ARBA00001936"/>
    </source>
</evidence>
<feature type="binding site" evidence="15">
    <location>
        <position position="429"/>
    </location>
    <ligand>
        <name>thiamine diphosphate</name>
        <dbReference type="ChEBI" id="CHEBI:58937"/>
    </ligand>
</feature>
<dbReference type="GO" id="GO:0005634">
    <property type="term" value="C:nucleus"/>
    <property type="evidence" value="ECO:0007669"/>
    <property type="project" value="TreeGrafter"/>
</dbReference>